<evidence type="ECO:0000256" key="2">
    <source>
        <dbReference type="SAM" id="SignalP"/>
    </source>
</evidence>
<feature type="chain" id="PRO_5046894927" evidence="2">
    <location>
        <begin position="37"/>
        <end position="98"/>
    </location>
</feature>
<evidence type="ECO:0000313" key="4">
    <source>
        <dbReference type="Proteomes" id="UP000025756"/>
    </source>
</evidence>
<feature type="compositionally biased region" description="Polar residues" evidence="1">
    <location>
        <begin position="59"/>
        <end position="76"/>
    </location>
</feature>
<accession>A0ABR4RBA7</accession>
<sequence>MPGTSACAASGNLNIMNTLCLAVRPLLVAAACASMAACADHPPRQTGMDYRSPPAAATQGASRAPGSSGQRLTIQSGEGEKLNLPWFIQDTQDWVNSH</sequence>
<keyword evidence="4" id="KW-1185">Reference proteome</keyword>
<protein>
    <submittedName>
        <fullName evidence="3">N-acetyltransferase YedL</fullName>
    </submittedName>
</protein>
<dbReference type="Proteomes" id="UP000025756">
    <property type="component" value="Unassembled WGS sequence"/>
</dbReference>
<dbReference type="EMBL" id="JGWH01000122">
    <property type="protein sequence ID" value="KCV33095.1"/>
    <property type="molecule type" value="Genomic_DNA"/>
</dbReference>
<keyword evidence="2" id="KW-0732">Signal</keyword>
<evidence type="ECO:0000313" key="3">
    <source>
        <dbReference type="EMBL" id="KCV33095.1"/>
    </source>
</evidence>
<feature type="signal peptide" evidence="2">
    <location>
        <begin position="1"/>
        <end position="36"/>
    </location>
</feature>
<evidence type="ECO:0000256" key="1">
    <source>
        <dbReference type="SAM" id="MobiDB-lite"/>
    </source>
</evidence>
<reference evidence="3 4" key="1">
    <citation type="submission" date="2014-03" db="EMBL/GenBank/DDBJ databases">
        <title>Genome sequence of Bordetella bronchiseptica.</title>
        <authorList>
            <person name="Harvill E."/>
            <person name="Goodfield L.L."/>
            <person name="Ivanov Y.V."/>
            <person name="Meyer J.A."/>
            <person name="Muse S.J."/>
            <person name="Jacobs N."/>
            <person name="Bendor L."/>
            <person name="Smallridge W.E."/>
            <person name="Brinkac L.M."/>
            <person name="Sanka R."/>
            <person name="Kim M."/>
            <person name="Losada L."/>
        </authorList>
    </citation>
    <scope>NUCLEOTIDE SEQUENCE [LARGE SCALE GENOMIC DNA]</scope>
    <source>
        <strain evidence="3 4">00-P-2796</strain>
    </source>
</reference>
<gene>
    <name evidence="3" type="ORF">L490_0982</name>
</gene>
<organism evidence="3 4">
    <name type="scientific">Bordetella bronchiseptica 00-P-2796</name>
    <dbReference type="NCBI Taxonomy" id="1331199"/>
    <lineage>
        <taxon>Bacteria</taxon>
        <taxon>Pseudomonadati</taxon>
        <taxon>Pseudomonadota</taxon>
        <taxon>Betaproteobacteria</taxon>
        <taxon>Burkholderiales</taxon>
        <taxon>Alcaligenaceae</taxon>
        <taxon>Bordetella</taxon>
    </lineage>
</organism>
<feature type="region of interest" description="Disordered" evidence="1">
    <location>
        <begin position="43"/>
        <end position="77"/>
    </location>
</feature>
<comment type="caution">
    <text evidence="3">The sequence shown here is derived from an EMBL/GenBank/DDBJ whole genome shotgun (WGS) entry which is preliminary data.</text>
</comment>
<name>A0ABR4RBA7_BORBO</name>
<proteinExistence type="predicted"/>